<keyword evidence="5" id="KW-0067">ATP-binding</keyword>
<dbReference type="InterPro" id="IPR056789">
    <property type="entry name" value="LRR_R13L1-DRL21"/>
</dbReference>
<dbReference type="Gene3D" id="3.80.10.10">
    <property type="entry name" value="Ribonuclease Inhibitor"/>
    <property type="match status" value="1"/>
</dbReference>
<feature type="domain" description="Disease resistance N-terminal" evidence="7">
    <location>
        <begin position="14"/>
        <end position="102"/>
    </location>
</feature>
<dbReference type="PRINTS" id="PR00364">
    <property type="entry name" value="DISEASERSIST"/>
</dbReference>
<dbReference type="Pfam" id="PF18052">
    <property type="entry name" value="Rx_N"/>
    <property type="match status" value="1"/>
</dbReference>
<dbReference type="InterPro" id="IPR042197">
    <property type="entry name" value="Apaf_helical"/>
</dbReference>
<evidence type="ECO:0000259" key="8">
    <source>
        <dbReference type="Pfam" id="PF23559"/>
    </source>
</evidence>
<dbReference type="Gene3D" id="3.40.50.300">
    <property type="entry name" value="P-loop containing nucleotide triphosphate hydrolases"/>
    <property type="match status" value="1"/>
</dbReference>
<dbReference type="PANTHER" id="PTHR36766">
    <property type="entry name" value="PLANT BROAD-SPECTRUM MILDEW RESISTANCE PROTEIN RPW8"/>
    <property type="match status" value="1"/>
</dbReference>
<reference evidence="11" key="1">
    <citation type="journal article" date="2017" name="Front. Plant Sci.">
        <title>Climate Clever Clovers: New Paradigm to Reduce the Environmental Footprint of Ruminants by Breeding Low Methanogenic Forages Utilizing Haplotype Variation.</title>
        <authorList>
            <person name="Kaur P."/>
            <person name="Appels R."/>
            <person name="Bayer P.E."/>
            <person name="Keeble-Gagnere G."/>
            <person name="Wang J."/>
            <person name="Hirakawa H."/>
            <person name="Shirasawa K."/>
            <person name="Vercoe P."/>
            <person name="Stefanova K."/>
            <person name="Durmic Z."/>
            <person name="Nichols P."/>
            <person name="Revell C."/>
            <person name="Isobe S.N."/>
            <person name="Edwards D."/>
            <person name="Erskine W."/>
        </authorList>
    </citation>
    <scope>NUCLEOTIDE SEQUENCE [LARGE SCALE GENOMIC DNA]</scope>
    <source>
        <strain evidence="11">cv. Daliak</strain>
    </source>
</reference>
<keyword evidence="4" id="KW-0611">Plant defense</keyword>
<evidence type="ECO:0000256" key="3">
    <source>
        <dbReference type="ARBA" id="ARBA00022741"/>
    </source>
</evidence>
<dbReference type="SUPFAM" id="SSF52058">
    <property type="entry name" value="L domain-like"/>
    <property type="match status" value="1"/>
</dbReference>
<organism evidence="10 11">
    <name type="scientific">Trifolium subterraneum</name>
    <name type="common">Subterranean clover</name>
    <dbReference type="NCBI Taxonomy" id="3900"/>
    <lineage>
        <taxon>Eukaryota</taxon>
        <taxon>Viridiplantae</taxon>
        <taxon>Streptophyta</taxon>
        <taxon>Embryophyta</taxon>
        <taxon>Tracheophyta</taxon>
        <taxon>Spermatophyta</taxon>
        <taxon>Magnoliopsida</taxon>
        <taxon>eudicotyledons</taxon>
        <taxon>Gunneridae</taxon>
        <taxon>Pentapetalae</taxon>
        <taxon>rosids</taxon>
        <taxon>fabids</taxon>
        <taxon>Fabales</taxon>
        <taxon>Fabaceae</taxon>
        <taxon>Papilionoideae</taxon>
        <taxon>50 kb inversion clade</taxon>
        <taxon>NPAAA clade</taxon>
        <taxon>Hologalegina</taxon>
        <taxon>IRL clade</taxon>
        <taxon>Trifolieae</taxon>
        <taxon>Trifolium</taxon>
    </lineage>
</organism>
<keyword evidence="2" id="KW-0677">Repeat</keyword>
<dbReference type="Gene3D" id="1.20.5.4130">
    <property type="match status" value="1"/>
</dbReference>
<evidence type="ECO:0000313" key="10">
    <source>
        <dbReference type="EMBL" id="GAU51798.1"/>
    </source>
</evidence>
<feature type="domain" description="NB-ARC" evidence="6">
    <location>
        <begin position="175"/>
        <end position="345"/>
    </location>
</feature>
<evidence type="ECO:0008006" key="12">
    <source>
        <dbReference type="Google" id="ProtNLM"/>
    </source>
</evidence>
<dbReference type="FunFam" id="3.40.50.300:FF:001091">
    <property type="entry name" value="Probable disease resistance protein At1g61300"/>
    <property type="match status" value="1"/>
</dbReference>
<feature type="domain" description="R13L1/DRL21-like LRR repeat region" evidence="9">
    <location>
        <begin position="652"/>
        <end position="776"/>
    </location>
</feature>
<dbReference type="Pfam" id="PF23559">
    <property type="entry name" value="WHD_DRP"/>
    <property type="match status" value="1"/>
</dbReference>
<dbReference type="InterPro" id="IPR058922">
    <property type="entry name" value="WHD_DRP"/>
</dbReference>
<dbReference type="EMBL" id="DF975580">
    <property type="protein sequence ID" value="GAU51798.1"/>
    <property type="molecule type" value="Genomic_DNA"/>
</dbReference>
<sequence length="975" mass="110403">MAATMIGGAFLSATVQTLVEKLASTEFLNYIKNTKLNVSLLRQLKTTLLTLQVVLDDAEEKQINNPAVKQWLDDLKDAIFDAEDLLNQISYDSLRCKAENMQAANKTNQVWNILSSPFKNLYGEINSQMKIMCETLQLFAQHKDILGLKTKSARVSRRTPSSSLVNESVMVGRKDEKETIMKMLLSQRDTTSNNIGVVAILGMGGLGKTTLAQILYNDKEVQQYFDMKAWVCVSEDFDTMRVTKSLLESVTSRTWDSTNLDLLRVELKKNSRDKRFLFVLDDLWNDNYSDWDELVSPFINGKPGSRVIVTTRQQKVAEVAHTFPIQKLEPLSNDECWSLLSKHALGNDEFHDSKTTTLEEIGRKIAKKCGGLPIAAKTLRGLLRSKVDANEWTSILNSNDYPLDRKKLVLLWMAEGFLDFYQGGKVAEEIGDDCFVELLSRSLIQQSNDDVRGKIFNMHDLVNDLATVVSGKSCRRFECGDISENVRHISYNQEHYDIFKKFENVYNFKCLRSFLSIANRYGFHYISIKVVNNLLPTFKRLRVLSLSGYRNITKLWDTIGNLLQLRYLDLSCTEIKSLPDTICNLYNLQTLILSSCRGLTELPKHMGNLINLRHLDITDTNIKELPVEIARLENLQTLTVFVVGKRHVGLSIKELRKFTNLQGKLTIKDLHNVIDAREAEDANLKSKEKIEKLELLWGKQSEDSQKVKAVFAMLQPAINLKSLNIGLYGGTSFPSWLGSSSFSNLVSLRINNCEHCMTLPPLGQLPSLKDLEIHGMKILETIGPEFYCAEGGECSNSSFQPFLSLERIKFDSMPSWKEWLQFEGINFAFPQLRTMELHNCPELSGPLPSHLPCIEEIVIEDCAHLLETPSTLYWLSSIKKIKINGLAERAQLSLLESHSPCMMQDVVLEQCHTLLAVPKLILRSTCLQHLKLHSLSSLTSFPSSGLPTSLQSLVIVICKNLSFLPPETWSNYTSL</sequence>
<dbReference type="OrthoDB" id="37484at2759"/>
<dbReference type="AlphaFoldDB" id="A0A2Z6P5Z6"/>
<dbReference type="GO" id="GO:0006952">
    <property type="term" value="P:defense response"/>
    <property type="evidence" value="ECO:0007669"/>
    <property type="project" value="UniProtKB-KW"/>
</dbReference>
<dbReference type="InterPro" id="IPR002182">
    <property type="entry name" value="NB-ARC"/>
</dbReference>
<dbReference type="Gene3D" id="1.10.8.430">
    <property type="entry name" value="Helical domain of apoptotic protease-activating factors"/>
    <property type="match status" value="1"/>
</dbReference>
<evidence type="ECO:0000259" key="9">
    <source>
        <dbReference type="Pfam" id="PF25019"/>
    </source>
</evidence>
<evidence type="ECO:0000256" key="4">
    <source>
        <dbReference type="ARBA" id="ARBA00022821"/>
    </source>
</evidence>
<evidence type="ECO:0000256" key="5">
    <source>
        <dbReference type="ARBA" id="ARBA00022840"/>
    </source>
</evidence>
<evidence type="ECO:0000256" key="2">
    <source>
        <dbReference type="ARBA" id="ARBA00022737"/>
    </source>
</evidence>
<dbReference type="GO" id="GO:0051707">
    <property type="term" value="P:response to other organism"/>
    <property type="evidence" value="ECO:0007669"/>
    <property type="project" value="UniProtKB-ARBA"/>
</dbReference>
<dbReference type="InterPro" id="IPR003591">
    <property type="entry name" value="Leu-rich_rpt_typical-subtyp"/>
</dbReference>
<dbReference type="InterPro" id="IPR041118">
    <property type="entry name" value="Rx_N"/>
</dbReference>
<evidence type="ECO:0000259" key="6">
    <source>
        <dbReference type="Pfam" id="PF00931"/>
    </source>
</evidence>
<dbReference type="InterPro" id="IPR027417">
    <property type="entry name" value="P-loop_NTPase"/>
</dbReference>
<dbReference type="Pfam" id="PF00931">
    <property type="entry name" value="NB-ARC"/>
    <property type="match status" value="1"/>
</dbReference>
<dbReference type="InterPro" id="IPR032675">
    <property type="entry name" value="LRR_dom_sf"/>
</dbReference>
<evidence type="ECO:0000313" key="11">
    <source>
        <dbReference type="Proteomes" id="UP000242715"/>
    </source>
</evidence>
<feature type="non-terminal residue" evidence="10">
    <location>
        <position position="975"/>
    </location>
</feature>
<dbReference type="PANTHER" id="PTHR36766:SF51">
    <property type="entry name" value="DISEASE RESISTANCE RPP13-LIKE PROTEIN 1"/>
    <property type="match status" value="1"/>
</dbReference>
<keyword evidence="3" id="KW-0547">Nucleotide-binding</keyword>
<evidence type="ECO:0000256" key="1">
    <source>
        <dbReference type="ARBA" id="ARBA00022614"/>
    </source>
</evidence>
<dbReference type="SMART" id="SM00369">
    <property type="entry name" value="LRR_TYP"/>
    <property type="match status" value="2"/>
</dbReference>
<feature type="domain" description="Disease resistance protein winged helix" evidence="8">
    <location>
        <begin position="399"/>
        <end position="466"/>
    </location>
</feature>
<dbReference type="GO" id="GO:0005524">
    <property type="term" value="F:ATP binding"/>
    <property type="evidence" value="ECO:0007669"/>
    <property type="project" value="UniProtKB-KW"/>
</dbReference>
<dbReference type="GO" id="GO:0043531">
    <property type="term" value="F:ADP binding"/>
    <property type="evidence" value="ECO:0007669"/>
    <property type="project" value="InterPro"/>
</dbReference>
<protein>
    <recommendedName>
        <fullName evidence="12">NB-ARC domain-containing protein</fullName>
    </recommendedName>
</protein>
<accession>A0A2Z6P5Z6</accession>
<name>A0A2Z6P5Z6_TRISU</name>
<keyword evidence="1" id="KW-0433">Leucine-rich repeat</keyword>
<dbReference type="SUPFAM" id="SSF52540">
    <property type="entry name" value="P-loop containing nucleoside triphosphate hydrolases"/>
    <property type="match status" value="1"/>
</dbReference>
<dbReference type="Proteomes" id="UP000242715">
    <property type="component" value="Unassembled WGS sequence"/>
</dbReference>
<dbReference type="Pfam" id="PF25019">
    <property type="entry name" value="LRR_R13L1-DRL21"/>
    <property type="match status" value="1"/>
</dbReference>
<proteinExistence type="predicted"/>
<gene>
    <name evidence="10" type="ORF">TSUD_415850</name>
</gene>
<evidence type="ECO:0000259" key="7">
    <source>
        <dbReference type="Pfam" id="PF18052"/>
    </source>
</evidence>
<keyword evidence="11" id="KW-1185">Reference proteome</keyword>